<evidence type="ECO:0000256" key="2">
    <source>
        <dbReference type="ARBA" id="ARBA00022723"/>
    </source>
</evidence>
<dbReference type="PANTHER" id="PTHR42796">
    <property type="entry name" value="FUMARYLACETOACETATE HYDROLASE DOMAIN-CONTAINING PROTEIN 2A-RELATED"/>
    <property type="match status" value="1"/>
</dbReference>
<comment type="caution">
    <text evidence="4">The sequence shown here is derived from an EMBL/GenBank/DDBJ whole genome shotgun (WGS) entry which is preliminary data.</text>
</comment>
<dbReference type="Gene3D" id="3.90.850.10">
    <property type="entry name" value="Fumarylacetoacetase-like, C-terminal domain"/>
    <property type="match status" value="1"/>
</dbReference>
<dbReference type="EMBL" id="BAAAAF010000003">
    <property type="protein sequence ID" value="GAA0035261.1"/>
    <property type="molecule type" value="Genomic_DNA"/>
</dbReference>
<dbReference type="RefSeq" id="WP_339392212.1">
    <property type="nucleotide sequence ID" value="NZ_BAAAAF010000003.1"/>
</dbReference>
<dbReference type="Proteomes" id="UP001498238">
    <property type="component" value="Unassembled WGS sequence"/>
</dbReference>
<dbReference type="SUPFAM" id="SSF56529">
    <property type="entry name" value="FAH"/>
    <property type="match status" value="1"/>
</dbReference>
<dbReference type="InterPro" id="IPR011234">
    <property type="entry name" value="Fumarylacetoacetase-like_C"/>
</dbReference>
<comment type="similarity">
    <text evidence="1">Belongs to the FAH family.</text>
</comment>
<name>A0ABN0SLG9_9MICO</name>
<dbReference type="InterPro" id="IPR051121">
    <property type="entry name" value="FAH"/>
</dbReference>
<feature type="domain" description="Fumarylacetoacetase-like C-terminal" evidence="3">
    <location>
        <begin position="77"/>
        <end position="287"/>
    </location>
</feature>
<sequence>MRIGNIDGRAVVLTGSTGAQRAVDIAEASGGRFGPDPRGVFEDWSEFAQWATKAEFGPGRAVDADDLGAPIPDPRQIFAIGLNYRDHADEAKLDPPDDLVVFTKFVSSLAEPNATVALPSDTVDYETELVVIVGRELHKATPEEARSSIAGYAVGQDYSERTVQLRGPAPQFSLGKSFPGFAPFGPAVVTGDELADPDALRITARITGPTAEPHGGSWTVQDGTTADLIFSVERILADLSQIVRLYPGDLVFTGTPAGVGAARGIFLRPGDVLESTIEGVGTITNTFVAS</sequence>
<keyword evidence="2" id="KW-0479">Metal-binding</keyword>
<accession>A0ABN0SLG9</accession>
<gene>
    <name evidence="4" type="ORF">NCCP602_12220</name>
</gene>
<protein>
    <submittedName>
        <fullName evidence="4">Fumarylacetoacetate hydrolase family protein</fullName>
    </submittedName>
</protein>
<keyword evidence="5" id="KW-1185">Reference proteome</keyword>
<proteinExistence type="inferred from homology"/>
<evidence type="ECO:0000313" key="5">
    <source>
        <dbReference type="Proteomes" id="UP001498238"/>
    </source>
</evidence>
<evidence type="ECO:0000256" key="1">
    <source>
        <dbReference type="ARBA" id="ARBA00010211"/>
    </source>
</evidence>
<dbReference type="Pfam" id="PF01557">
    <property type="entry name" value="FAA_hydrolase"/>
    <property type="match status" value="1"/>
</dbReference>
<dbReference type="InterPro" id="IPR036663">
    <property type="entry name" value="Fumarylacetoacetase_C_sf"/>
</dbReference>
<keyword evidence="4" id="KW-0378">Hydrolase</keyword>
<dbReference type="GO" id="GO:0016787">
    <property type="term" value="F:hydrolase activity"/>
    <property type="evidence" value="ECO:0007669"/>
    <property type="project" value="UniProtKB-KW"/>
</dbReference>
<dbReference type="PANTHER" id="PTHR42796:SF4">
    <property type="entry name" value="FUMARYLACETOACETATE HYDROLASE DOMAIN-CONTAINING PROTEIN 2A"/>
    <property type="match status" value="1"/>
</dbReference>
<organism evidence="4 5">
    <name type="scientific">Brevibacterium metallidurans</name>
    <dbReference type="NCBI Taxonomy" id="1482676"/>
    <lineage>
        <taxon>Bacteria</taxon>
        <taxon>Bacillati</taxon>
        <taxon>Actinomycetota</taxon>
        <taxon>Actinomycetes</taxon>
        <taxon>Micrococcales</taxon>
        <taxon>Brevibacteriaceae</taxon>
        <taxon>Brevibacterium</taxon>
    </lineage>
</organism>
<evidence type="ECO:0000313" key="4">
    <source>
        <dbReference type="EMBL" id="GAA0035261.1"/>
    </source>
</evidence>
<reference evidence="4 5" key="1">
    <citation type="submission" date="2024-01" db="EMBL/GenBank/DDBJ databases">
        <title>Characterization of antibiotic resistant novel bacterial strains and their environmental applications.</title>
        <authorList>
            <person name="Manzoor S."/>
            <person name="Abbas S."/>
            <person name="Arshad M."/>
            <person name="Ahmed I."/>
        </authorList>
    </citation>
    <scope>NUCLEOTIDE SEQUENCE [LARGE SCALE GENOMIC DNA]</scope>
    <source>
        <strain evidence="4 5">NCCP-602</strain>
    </source>
</reference>
<evidence type="ECO:0000259" key="3">
    <source>
        <dbReference type="Pfam" id="PF01557"/>
    </source>
</evidence>